<dbReference type="SUPFAM" id="SSF52096">
    <property type="entry name" value="ClpP/crotonase"/>
    <property type="match status" value="1"/>
</dbReference>
<evidence type="ECO:0000313" key="6">
    <source>
        <dbReference type="Proteomes" id="UP000052022"/>
    </source>
</evidence>
<keyword evidence="3" id="KW-0378">Hydrolase</keyword>
<dbReference type="Pfam" id="PF16113">
    <property type="entry name" value="ECH_2"/>
    <property type="match status" value="1"/>
</dbReference>
<dbReference type="GO" id="GO:0016829">
    <property type="term" value="F:lyase activity"/>
    <property type="evidence" value="ECO:0007669"/>
    <property type="project" value="UniProtKB-KW"/>
</dbReference>
<name>A0A0P1GI35_9RHOB</name>
<dbReference type="STRING" id="928856.SAMN04488049_102394"/>
<dbReference type="Proteomes" id="UP000052022">
    <property type="component" value="Unassembled WGS sequence"/>
</dbReference>
<evidence type="ECO:0000259" key="4">
    <source>
        <dbReference type="Pfam" id="PF16113"/>
    </source>
</evidence>
<organism evidence="5 6">
    <name type="scientific">Tritonibacter multivorans</name>
    <dbReference type="NCBI Taxonomy" id="928856"/>
    <lineage>
        <taxon>Bacteria</taxon>
        <taxon>Pseudomonadati</taxon>
        <taxon>Pseudomonadota</taxon>
        <taxon>Alphaproteobacteria</taxon>
        <taxon>Rhodobacterales</taxon>
        <taxon>Paracoccaceae</taxon>
        <taxon>Tritonibacter</taxon>
    </lineage>
</organism>
<feature type="domain" description="Enoyl-CoA hydratase/isomerase" evidence="4">
    <location>
        <begin position="13"/>
        <end position="330"/>
    </location>
</feature>
<dbReference type="InterPro" id="IPR045004">
    <property type="entry name" value="ECH_dom"/>
</dbReference>
<gene>
    <name evidence="5" type="primary">echA8_4</name>
    <name evidence="5" type="ORF">TRM7557_03557</name>
</gene>
<dbReference type="Gene3D" id="3.90.226.10">
    <property type="entry name" value="2-enoyl-CoA Hydratase, Chain A, domain 1"/>
    <property type="match status" value="1"/>
</dbReference>
<keyword evidence="6" id="KW-1185">Reference proteome</keyword>
<dbReference type="CDD" id="cd06558">
    <property type="entry name" value="crotonase-like"/>
    <property type="match status" value="1"/>
</dbReference>
<dbReference type="PANTHER" id="PTHR43176:SF3">
    <property type="entry name" value="3-HYDROXYISOBUTYRYL-COA HYDROLASE, MITOCHONDRIAL"/>
    <property type="match status" value="1"/>
</dbReference>
<dbReference type="InterPro" id="IPR029045">
    <property type="entry name" value="ClpP/crotonase-like_dom_sf"/>
</dbReference>
<dbReference type="RefSeq" id="WP_058291517.1">
    <property type="nucleotide sequence ID" value="NZ_CYSD01000042.1"/>
</dbReference>
<evidence type="ECO:0000256" key="3">
    <source>
        <dbReference type="ARBA" id="ARBA00022801"/>
    </source>
</evidence>
<dbReference type="GO" id="GO:0006574">
    <property type="term" value="P:L-valine catabolic process"/>
    <property type="evidence" value="ECO:0007669"/>
    <property type="project" value="TreeGrafter"/>
</dbReference>
<evidence type="ECO:0000313" key="5">
    <source>
        <dbReference type="EMBL" id="CUH81688.1"/>
    </source>
</evidence>
<comment type="catalytic activity">
    <reaction evidence="1">
        <text>3-hydroxy-2-methylpropanoyl-CoA + H2O = 3-hydroxy-2-methylpropanoate + CoA + H(+)</text>
        <dbReference type="Rhea" id="RHEA:20888"/>
        <dbReference type="ChEBI" id="CHEBI:11805"/>
        <dbReference type="ChEBI" id="CHEBI:15377"/>
        <dbReference type="ChEBI" id="CHEBI:15378"/>
        <dbReference type="ChEBI" id="CHEBI:57287"/>
        <dbReference type="ChEBI" id="CHEBI:57340"/>
        <dbReference type="EC" id="3.1.2.4"/>
    </reaction>
</comment>
<dbReference type="EMBL" id="CYSD01000042">
    <property type="protein sequence ID" value="CUH81688.1"/>
    <property type="molecule type" value="Genomic_DNA"/>
</dbReference>
<evidence type="ECO:0000256" key="2">
    <source>
        <dbReference type="ARBA" id="ARBA00011915"/>
    </source>
</evidence>
<evidence type="ECO:0000256" key="1">
    <source>
        <dbReference type="ARBA" id="ARBA00001709"/>
    </source>
</evidence>
<dbReference type="OrthoDB" id="9790967at2"/>
<sequence>MSDIDIRVIGHAGRITLTRAGALNALTHDMCLAVDAALKAWRNDARVTCIVMDADGEKAFCAGGDIAELYARGTAGDFAHGQDFWRDEYRMNARISEYPKPVVSFLQGFTMGGGVGLGCHGSHRIVGAASRIAMPEVGIGLVPDVGGSHILATAPGLLGDYLGLTGFRMGPGDAILAGFADHYIPEAQWPALISALEETGDVSALAGATIPAPDGKLPALADSITAHFASDDLEAITASLRADPGDFATATLASLSEKSPLAMAATLAILRDLRRTDGDLRAALKLEYRFTYRAQEQADFLEGIRALIIDKDKAPRWKHAGVPVPKAEVDALLAPLGPKGLTFEEEE</sequence>
<dbReference type="NCBIfam" id="NF004127">
    <property type="entry name" value="PRK05617.1"/>
    <property type="match status" value="1"/>
</dbReference>
<protein>
    <recommendedName>
        <fullName evidence="2">3-hydroxyisobutyryl-CoA hydrolase</fullName>
        <ecNumber evidence="2">3.1.2.4</ecNumber>
    </recommendedName>
</protein>
<dbReference type="GO" id="GO:0005829">
    <property type="term" value="C:cytosol"/>
    <property type="evidence" value="ECO:0007669"/>
    <property type="project" value="TreeGrafter"/>
</dbReference>
<dbReference type="GO" id="GO:0003860">
    <property type="term" value="F:3-hydroxyisobutyryl-CoA hydrolase activity"/>
    <property type="evidence" value="ECO:0007669"/>
    <property type="project" value="UniProtKB-EC"/>
</dbReference>
<proteinExistence type="predicted"/>
<reference evidence="5 6" key="1">
    <citation type="submission" date="2015-09" db="EMBL/GenBank/DDBJ databases">
        <authorList>
            <consortium name="Swine Surveillance"/>
        </authorList>
    </citation>
    <scope>NUCLEOTIDE SEQUENCE [LARGE SCALE GENOMIC DNA]</scope>
    <source>
        <strain evidence="5 6">CECT 7557</strain>
    </source>
</reference>
<dbReference type="PANTHER" id="PTHR43176">
    <property type="entry name" value="3-HYDROXYISOBUTYRYL-COA HYDROLASE-RELATED"/>
    <property type="match status" value="1"/>
</dbReference>
<accession>A0A0P1GI35</accession>
<dbReference type="InterPro" id="IPR032259">
    <property type="entry name" value="HIBYL-CoA-H"/>
</dbReference>
<dbReference type="AlphaFoldDB" id="A0A0P1GI35"/>
<keyword evidence="5" id="KW-0456">Lyase</keyword>
<dbReference type="EC" id="3.1.2.4" evidence="2"/>